<reference evidence="1" key="2">
    <citation type="journal article" date="2021" name="PeerJ">
        <title>Extensive microbial diversity within the chicken gut microbiome revealed by metagenomics and culture.</title>
        <authorList>
            <person name="Gilroy R."/>
            <person name="Ravi A."/>
            <person name="Getino M."/>
            <person name="Pursley I."/>
            <person name="Horton D.L."/>
            <person name="Alikhan N.F."/>
            <person name="Baker D."/>
            <person name="Gharbi K."/>
            <person name="Hall N."/>
            <person name="Watson M."/>
            <person name="Adriaenssens E.M."/>
            <person name="Foster-Nyarko E."/>
            <person name="Jarju S."/>
            <person name="Secka A."/>
            <person name="Antonio M."/>
            <person name="Oren A."/>
            <person name="Chaudhuri R.R."/>
            <person name="La Ragione R."/>
            <person name="Hildebrand F."/>
            <person name="Pallen M.J."/>
        </authorList>
    </citation>
    <scope>NUCLEOTIDE SEQUENCE</scope>
    <source>
        <strain evidence="1">CHK165-10780</strain>
    </source>
</reference>
<evidence type="ECO:0000313" key="1">
    <source>
        <dbReference type="EMBL" id="HIQ65136.1"/>
    </source>
</evidence>
<protein>
    <submittedName>
        <fullName evidence="1">Uncharacterized protein</fullName>
    </submittedName>
</protein>
<accession>A0A9D1CKE0</accession>
<dbReference type="EMBL" id="DVFU01000102">
    <property type="protein sequence ID" value="HIQ65136.1"/>
    <property type="molecule type" value="Genomic_DNA"/>
</dbReference>
<dbReference type="Proteomes" id="UP000886725">
    <property type="component" value="Unassembled WGS sequence"/>
</dbReference>
<organism evidence="1 2">
    <name type="scientific">Candidatus Faecenecus gallistercoris</name>
    <dbReference type="NCBI Taxonomy" id="2840793"/>
    <lineage>
        <taxon>Bacteria</taxon>
        <taxon>Bacillati</taxon>
        <taxon>Bacillota</taxon>
        <taxon>Bacillota incertae sedis</taxon>
        <taxon>Candidatus Faecenecus</taxon>
    </lineage>
</organism>
<name>A0A9D1CKE0_9FIRM</name>
<gene>
    <name evidence="1" type="ORF">IAC85_05295</name>
</gene>
<sequence>MENEYEVLLDELSGVVGNFRDEVGGTREDVINRGIIKFNVYKFIHDYPESQDIVKKMDGKFAKEPVNPIDQEFLKSLSDYVSSHYLISVPIESVKRRRGQISKDVCFFLDHYEEVIPYLIASNHKTYDRYRVKEIHNS</sequence>
<proteinExistence type="predicted"/>
<reference evidence="1" key="1">
    <citation type="submission" date="2020-10" db="EMBL/GenBank/DDBJ databases">
        <authorList>
            <person name="Gilroy R."/>
        </authorList>
    </citation>
    <scope>NUCLEOTIDE SEQUENCE</scope>
    <source>
        <strain evidence="1">CHK165-10780</strain>
    </source>
</reference>
<dbReference type="AlphaFoldDB" id="A0A9D1CKE0"/>
<comment type="caution">
    <text evidence="1">The sequence shown here is derived from an EMBL/GenBank/DDBJ whole genome shotgun (WGS) entry which is preliminary data.</text>
</comment>
<evidence type="ECO:0000313" key="2">
    <source>
        <dbReference type="Proteomes" id="UP000886725"/>
    </source>
</evidence>